<dbReference type="InterPro" id="IPR001789">
    <property type="entry name" value="Sig_transdc_resp-reg_receiver"/>
</dbReference>
<dbReference type="InterPro" id="IPR011006">
    <property type="entry name" value="CheY-like_superfamily"/>
</dbReference>
<evidence type="ECO:0000256" key="2">
    <source>
        <dbReference type="PROSITE-ProRule" id="PRU00169"/>
    </source>
</evidence>
<evidence type="ECO:0000313" key="5">
    <source>
        <dbReference type="Proteomes" id="UP000611723"/>
    </source>
</evidence>
<feature type="domain" description="Response regulatory" evidence="3">
    <location>
        <begin position="4"/>
        <end position="122"/>
    </location>
</feature>
<dbReference type="GO" id="GO:0000160">
    <property type="term" value="P:phosphorelay signal transduction system"/>
    <property type="evidence" value="ECO:0007669"/>
    <property type="project" value="InterPro"/>
</dbReference>
<accession>A0A935C6P1</accession>
<feature type="modified residue" description="4-aspartylphosphate" evidence="2">
    <location>
        <position position="55"/>
    </location>
</feature>
<dbReference type="InterPro" id="IPR050595">
    <property type="entry name" value="Bact_response_regulator"/>
</dbReference>
<dbReference type="SUPFAM" id="SSF52172">
    <property type="entry name" value="CheY-like"/>
    <property type="match status" value="1"/>
</dbReference>
<evidence type="ECO:0000313" key="4">
    <source>
        <dbReference type="EMBL" id="MBK6264551.1"/>
    </source>
</evidence>
<dbReference type="RefSeq" id="WP_201430242.1">
    <property type="nucleotide sequence ID" value="NZ_JAEQBW010000002.1"/>
</dbReference>
<dbReference type="EMBL" id="JAEQBW010000002">
    <property type="protein sequence ID" value="MBK6264551.1"/>
    <property type="molecule type" value="Genomic_DNA"/>
</dbReference>
<name>A0A935C6P1_9BACT</name>
<dbReference type="PANTHER" id="PTHR44591:SF25">
    <property type="entry name" value="CHEMOTAXIS TWO-COMPONENT RESPONSE REGULATOR"/>
    <property type="match status" value="1"/>
</dbReference>
<gene>
    <name evidence="4" type="ORF">JKA74_05830</name>
</gene>
<reference evidence="4" key="1">
    <citation type="submission" date="2021-01" db="EMBL/GenBank/DDBJ databases">
        <title>Marivirga aurantiaca sp. nov., isolated from intertidal surface sediments.</title>
        <authorList>
            <person name="Zhang M."/>
        </authorList>
    </citation>
    <scope>NUCLEOTIDE SEQUENCE</scope>
    <source>
        <strain evidence="4">S37H4</strain>
    </source>
</reference>
<dbReference type="Pfam" id="PF00072">
    <property type="entry name" value="Response_reg"/>
    <property type="match status" value="1"/>
</dbReference>
<comment type="caution">
    <text evidence="4">The sequence shown here is derived from an EMBL/GenBank/DDBJ whole genome shotgun (WGS) entry which is preliminary data.</text>
</comment>
<dbReference type="Proteomes" id="UP000611723">
    <property type="component" value="Unassembled WGS sequence"/>
</dbReference>
<dbReference type="Gene3D" id="3.40.50.2300">
    <property type="match status" value="1"/>
</dbReference>
<keyword evidence="1 2" id="KW-0597">Phosphoprotein</keyword>
<proteinExistence type="predicted"/>
<dbReference type="PROSITE" id="PS50110">
    <property type="entry name" value="RESPONSE_REGULATORY"/>
    <property type="match status" value="1"/>
</dbReference>
<organism evidence="4 5">
    <name type="scientific">Marivirga aurantiaca</name>
    <dbReference type="NCBI Taxonomy" id="2802615"/>
    <lineage>
        <taxon>Bacteria</taxon>
        <taxon>Pseudomonadati</taxon>
        <taxon>Bacteroidota</taxon>
        <taxon>Cytophagia</taxon>
        <taxon>Cytophagales</taxon>
        <taxon>Marivirgaceae</taxon>
        <taxon>Marivirga</taxon>
    </lineage>
</organism>
<protein>
    <submittedName>
        <fullName evidence="4">Response regulator</fullName>
    </submittedName>
</protein>
<dbReference type="SMART" id="SM00448">
    <property type="entry name" value="REC"/>
    <property type="match status" value="1"/>
</dbReference>
<evidence type="ECO:0000256" key="1">
    <source>
        <dbReference type="ARBA" id="ARBA00022553"/>
    </source>
</evidence>
<dbReference type="AlphaFoldDB" id="A0A935C6P1"/>
<keyword evidence="5" id="KW-1185">Reference proteome</keyword>
<evidence type="ECO:0000259" key="3">
    <source>
        <dbReference type="PROSITE" id="PS50110"/>
    </source>
</evidence>
<sequence length="127" mass="14682">MKTKILVVDDFQIIRELLKSTLSIKGYEITTANNGKEALNVLNEVHDPYDLIISDYNMPEMNGYELLKQIRINPIYQYKPFILLTTEKDPQKMRDAKNAGVTAWIGKPYKLDAFLAQIKYVINKSKN</sequence>
<dbReference type="PANTHER" id="PTHR44591">
    <property type="entry name" value="STRESS RESPONSE REGULATOR PROTEIN 1"/>
    <property type="match status" value="1"/>
</dbReference>